<evidence type="ECO:0000256" key="4">
    <source>
        <dbReference type="ARBA" id="ARBA00022643"/>
    </source>
</evidence>
<dbReference type="Proteomes" id="UP000322617">
    <property type="component" value="Chromosome"/>
</dbReference>
<evidence type="ECO:0000256" key="5">
    <source>
        <dbReference type="ARBA" id="ARBA00022857"/>
    </source>
</evidence>
<proteinExistence type="inferred from homology"/>
<dbReference type="Pfam" id="PF00881">
    <property type="entry name" value="Nitroreductase"/>
    <property type="match status" value="1"/>
</dbReference>
<keyword evidence="3" id="KW-0285">Flavoprotein</keyword>
<accession>A0A510JRB4</accession>
<dbReference type="PANTHER" id="PTHR23026:SF125">
    <property type="entry name" value="OXYGEN-INSENSITIVE NAD(P)H NITROREDUCTASE"/>
    <property type="match status" value="1"/>
</dbReference>
<gene>
    <name evidence="9" type="ORF">JCM16776_1211</name>
</gene>
<keyword evidence="5" id="KW-0521">NADP</keyword>
<evidence type="ECO:0000256" key="7">
    <source>
        <dbReference type="ARBA" id="ARBA00023027"/>
    </source>
</evidence>
<dbReference type="CDD" id="cd02149">
    <property type="entry name" value="NfsB-like"/>
    <property type="match status" value="1"/>
</dbReference>
<protein>
    <submittedName>
        <fullName evidence="9">Nitroreductase</fullName>
    </submittedName>
</protein>
<evidence type="ECO:0000313" key="10">
    <source>
        <dbReference type="Proteomes" id="UP000322617"/>
    </source>
</evidence>
<dbReference type="GO" id="GO:0046256">
    <property type="term" value="P:2,4,6-trinitrotoluene catabolic process"/>
    <property type="evidence" value="ECO:0007669"/>
    <property type="project" value="TreeGrafter"/>
</dbReference>
<dbReference type="GO" id="GO:0046857">
    <property type="term" value="F:oxidoreductase activity, acting on other nitrogenous compounds as donors, with NAD or NADP as acceptor"/>
    <property type="evidence" value="ECO:0007669"/>
    <property type="project" value="TreeGrafter"/>
</dbReference>
<dbReference type="InterPro" id="IPR050627">
    <property type="entry name" value="Nitroreductase/BluB"/>
</dbReference>
<dbReference type="InterPro" id="IPR029479">
    <property type="entry name" value="Nitroreductase"/>
</dbReference>
<keyword evidence="10" id="KW-1185">Reference proteome</keyword>
<dbReference type="STRING" id="1122172.GCA_000373045_00198"/>
<reference evidence="9 10" key="1">
    <citation type="submission" date="2019-07" db="EMBL/GenBank/DDBJ databases">
        <title>Complete Genome Sequence of Leptotrichia shahii Strain JCM 16776.</title>
        <authorList>
            <person name="Watanabe S."/>
            <person name="Cui L."/>
        </authorList>
    </citation>
    <scope>NUCLEOTIDE SEQUENCE [LARGE SCALE GENOMIC DNA]</scope>
    <source>
        <strain evidence="9 10">JCM16776</strain>
    </source>
</reference>
<comment type="similarity">
    <text evidence="2">Belongs to the nitroreductase family.</text>
</comment>
<evidence type="ECO:0000256" key="6">
    <source>
        <dbReference type="ARBA" id="ARBA00023002"/>
    </source>
</evidence>
<dbReference type="InterPro" id="IPR000415">
    <property type="entry name" value="Nitroreductase-like"/>
</dbReference>
<dbReference type="PANTHER" id="PTHR23026">
    <property type="entry name" value="NADPH NITROREDUCTASE"/>
    <property type="match status" value="1"/>
</dbReference>
<comment type="cofactor">
    <cofactor evidence="1">
        <name>FMN</name>
        <dbReference type="ChEBI" id="CHEBI:58210"/>
    </cofactor>
</comment>
<dbReference type="GO" id="GO:0005829">
    <property type="term" value="C:cytosol"/>
    <property type="evidence" value="ECO:0007669"/>
    <property type="project" value="TreeGrafter"/>
</dbReference>
<organism evidence="9 10">
    <name type="scientific">Leptotrichia shahii</name>
    <dbReference type="NCBI Taxonomy" id="157691"/>
    <lineage>
        <taxon>Bacteria</taxon>
        <taxon>Fusobacteriati</taxon>
        <taxon>Fusobacteriota</taxon>
        <taxon>Fusobacteriia</taxon>
        <taxon>Fusobacteriales</taxon>
        <taxon>Leptotrichiaceae</taxon>
        <taxon>Leptotrichia</taxon>
    </lineage>
</organism>
<sequence length="234" mass="27354">MINIQKEVIKMQKDKELTKKEMFEIFNRRYACKKYDKTKVVSDEDFMAIIEAGRISPSSFGLEPWKFILVKNEEMLNDMREFAWGAINSLNGASHIVMVLARKGVTGDSKYFEKIGKEIKNISDENLKIRKEFFTKFQENHFKLLESERALFDWASKQTYIAMVNMMNMAAALGIDSCAIEGFNKEMAEKYFSEKGIFDLKEYGISYFVSFGYRDEDITPKTRRELSEVYEVVE</sequence>
<dbReference type="SUPFAM" id="SSF55469">
    <property type="entry name" value="FMN-dependent nitroreductase-like"/>
    <property type="match status" value="1"/>
</dbReference>
<name>A0A510JRB4_9FUSO</name>
<evidence type="ECO:0000259" key="8">
    <source>
        <dbReference type="Pfam" id="PF00881"/>
    </source>
</evidence>
<dbReference type="EMBL" id="AP019827">
    <property type="protein sequence ID" value="BBM40991.1"/>
    <property type="molecule type" value="Genomic_DNA"/>
</dbReference>
<keyword evidence="6" id="KW-0560">Oxidoreductase</keyword>
<dbReference type="AlphaFoldDB" id="A0A510JRB4"/>
<dbReference type="KEGG" id="lsz:JCM16776_1211"/>
<evidence type="ECO:0000313" key="9">
    <source>
        <dbReference type="EMBL" id="BBM40991.1"/>
    </source>
</evidence>
<feature type="domain" description="Nitroreductase" evidence="8">
    <location>
        <begin position="28"/>
        <end position="213"/>
    </location>
</feature>
<evidence type="ECO:0000256" key="2">
    <source>
        <dbReference type="ARBA" id="ARBA00007118"/>
    </source>
</evidence>
<dbReference type="InterPro" id="IPR033878">
    <property type="entry name" value="NfsB-like"/>
</dbReference>
<evidence type="ECO:0000256" key="3">
    <source>
        <dbReference type="ARBA" id="ARBA00022630"/>
    </source>
</evidence>
<keyword evidence="7" id="KW-0520">NAD</keyword>
<evidence type="ECO:0000256" key="1">
    <source>
        <dbReference type="ARBA" id="ARBA00001917"/>
    </source>
</evidence>
<dbReference type="Gene3D" id="3.40.109.10">
    <property type="entry name" value="NADH Oxidase"/>
    <property type="match status" value="1"/>
</dbReference>
<keyword evidence="4" id="KW-0288">FMN</keyword>